<feature type="transmembrane region" description="Helical" evidence="1">
    <location>
        <begin position="5"/>
        <end position="25"/>
    </location>
</feature>
<reference evidence="2 3" key="1">
    <citation type="submission" date="2022-06" db="EMBL/GenBank/DDBJ databases">
        <title>Staphylococcus hominis ShoR14 genome sequence.</title>
        <authorList>
            <person name="Yeo C.C."/>
            <person name="Chew C.H."/>
            <person name="Che Hamzah A.M."/>
            <person name="Al-Trad E.I."/>
        </authorList>
    </citation>
    <scope>NUCLEOTIDE SEQUENCE [LARGE SCALE GENOMIC DNA]</scope>
    <source>
        <strain evidence="2 3">ShoR14</strain>
    </source>
</reference>
<proteinExistence type="predicted"/>
<accession>A0A8X8GJX8</accession>
<evidence type="ECO:0000256" key="1">
    <source>
        <dbReference type="SAM" id="Phobius"/>
    </source>
</evidence>
<evidence type="ECO:0000313" key="2">
    <source>
        <dbReference type="EMBL" id="MCM5673024.1"/>
    </source>
</evidence>
<keyword evidence="1" id="KW-0812">Transmembrane</keyword>
<comment type="caution">
    <text evidence="2">The sequence shown here is derived from an EMBL/GenBank/DDBJ whole genome shotgun (WGS) entry which is preliminary data.</text>
</comment>
<dbReference type="RefSeq" id="WP_209244437.1">
    <property type="nucleotide sequence ID" value="NZ_JAGHKT020000016.1"/>
</dbReference>
<keyword evidence="1" id="KW-0472">Membrane</keyword>
<dbReference type="AlphaFoldDB" id="A0A8X8GJX8"/>
<dbReference type="Proteomes" id="UP000665944">
    <property type="component" value="Unassembled WGS sequence"/>
</dbReference>
<protein>
    <submittedName>
        <fullName evidence="2">Uncharacterized protein</fullName>
    </submittedName>
</protein>
<organism evidence="2 3">
    <name type="scientific">Staphylococcus hominis</name>
    <dbReference type="NCBI Taxonomy" id="1290"/>
    <lineage>
        <taxon>Bacteria</taxon>
        <taxon>Bacillati</taxon>
        <taxon>Bacillota</taxon>
        <taxon>Bacilli</taxon>
        <taxon>Bacillales</taxon>
        <taxon>Staphylococcaceae</taxon>
        <taxon>Staphylococcus</taxon>
    </lineage>
</organism>
<keyword evidence="3" id="KW-1185">Reference proteome</keyword>
<keyword evidence="1" id="KW-1133">Transmembrane helix</keyword>
<dbReference type="EMBL" id="JAGHKT020000016">
    <property type="protein sequence ID" value="MCM5673024.1"/>
    <property type="molecule type" value="Genomic_DNA"/>
</dbReference>
<evidence type="ECO:0000313" key="3">
    <source>
        <dbReference type="Proteomes" id="UP000665944"/>
    </source>
</evidence>
<feature type="transmembrane region" description="Helical" evidence="1">
    <location>
        <begin position="45"/>
        <end position="68"/>
    </location>
</feature>
<name>A0A8X8GJX8_STAHO</name>
<feature type="transmembrane region" description="Helical" evidence="1">
    <location>
        <begin position="89"/>
        <end position="108"/>
    </location>
</feature>
<gene>
    <name evidence="2" type="ORF">J7T32_009750</name>
</gene>
<feature type="transmembrane region" description="Helical" evidence="1">
    <location>
        <begin position="114"/>
        <end position="132"/>
    </location>
</feature>
<sequence>MWKTIIKIIVILFSIYMLYVSGKAIYEVTLNLIEYFKEKFGDTYIAGPIGLYIVSLTFVFFISLIIVLPFMEAQNLLLVEIAKITLTMLTVYTLFIGPLLMLALMILLNVPLEQLTIVFAVMSFIGVSFKRGKDFVMYIYSKIDDVL</sequence>